<name>A0AAN7YCY1_9EURO</name>
<keyword evidence="4" id="KW-0479">Metal-binding</keyword>
<sequence>MPGSNVPSERTPLVSSNLSRGTYAPAGPTDTRGPCPLVNCLANHGYINRTGRDIRASDLNTAMNVVGLSAALGAVFAFPIYNERLDRNVAKLDRRRGFLARLWYLLRNPWSIMSNFGLRRRKQVDGQGTKVLNLDQLATPGIIEHDVSLTRRDHTQKPGNIAPQSELVEDLLASSSDGKTITIADLAALRKRRIQRQLDENPDLQYGALAHQIACTEIALILDVFGNGSSVPCDYARAVFKEERLPIREGWTRRYWWTLGFYELVGTMNKVKSLVGLQV</sequence>
<reference evidence="10 11" key="1">
    <citation type="submission" date="2023-08" db="EMBL/GenBank/DDBJ databases">
        <title>Black Yeasts Isolated from many extreme environments.</title>
        <authorList>
            <person name="Coleine C."/>
            <person name="Stajich J.E."/>
            <person name="Selbmann L."/>
        </authorList>
    </citation>
    <scope>NUCLEOTIDE SEQUENCE [LARGE SCALE GENOMIC DNA]</scope>
    <source>
        <strain evidence="10 11">CCFEE 5910</strain>
    </source>
</reference>
<evidence type="ECO:0000256" key="3">
    <source>
        <dbReference type="ARBA" id="ARBA00022617"/>
    </source>
</evidence>
<gene>
    <name evidence="10" type="ORF">LTR05_008315</name>
</gene>
<proteinExistence type="inferred from homology"/>
<protein>
    <recommendedName>
        <fullName evidence="9">Heme haloperoxidase family profile domain-containing protein</fullName>
    </recommendedName>
</protein>
<dbReference type="Proteomes" id="UP001309876">
    <property type="component" value="Unassembled WGS sequence"/>
</dbReference>
<evidence type="ECO:0000256" key="5">
    <source>
        <dbReference type="ARBA" id="ARBA00023002"/>
    </source>
</evidence>
<dbReference type="Gene3D" id="1.10.489.10">
    <property type="entry name" value="Chloroperoxidase-like"/>
    <property type="match status" value="1"/>
</dbReference>
<evidence type="ECO:0000313" key="10">
    <source>
        <dbReference type="EMBL" id="KAK5080998.1"/>
    </source>
</evidence>
<keyword evidence="6" id="KW-0408">Iron</keyword>
<evidence type="ECO:0000313" key="11">
    <source>
        <dbReference type="Proteomes" id="UP001309876"/>
    </source>
</evidence>
<organism evidence="10 11">
    <name type="scientific">Lithohypha guttulata</name>
    <dbReference type="NCBI Taxonomy" id="1690604"/>
    <lineage>
        <taxon>Eukaryota</taxon>
        <taxon>Fungi</taxon>
        <taxon>Dikarya</taxon>
        <taxon>Ascomycota</taxon>
        <taxon>Pezizomycotina</taxon>
        <taxon>Eurotiomycetes</taxon>
        <taxon>Chaetothyriomycetidae</taxon>
        <taxon>Chaetothyriales</taxon>
        <taxon>Trichomeriaceae</taxon>
        <taxon>Lithohypha</taxon>
    </lineage>
</organism>
<evidence type="ECO:0000256" key="2">
    <source>
        <dbReference type="ARBA" id="ARBA00022559"/>
    </source>
</evidence>
<evidence type="ECO:0000256" key="4">
    <source>
        <dbReference type="ARBA" id="ARBA00022723"/>
    </source>
</evidence>
<dbReference type="GO" id="GO:0004601">
    <property type="term" value="F:peroxidase activity"/>
    <property type="evidence" value="ECO:0007669"/>
    <property type="project" value="UniProtKB-KW"/>
</dbReference>
<accession>A0AAN7YCY1</accession>
<comment type="similarity">
    <text evidence="7">Belongs to the chloroperoxidase family.</text>
</comment>
<evidence type="ECO:0000256" key="7">
    <source>
        <dbReference type="ARBA" id="ARBA00025795"/>
    </source>
</evidence>
<dbReference type="Pfam" id="PF01328">
    <property type="entry name" value="Peroxidase_2"/>
    <property type="match status" value="1"/>
</dbReference>
<keyword evidence="2" id="KW-0575">Peroxidase</keyword>
<comment type="caution">
    <text evidence="10">The sequence shown here is derived from an EMBL/GenBank/DDBJ whole genome shotgun (WGS) entry which is preliminary data.</text>
</comment>
<comment type="cofactor">
    <cofactor evidence="1">
        <name>heme b</name>
        <dbReference type="ChEBI" id="CHEBI:60344"/>
    </cofactor>
</comment>
<dbReference type="InterPro" id="IPR000028">
    <property type="entry name" value="Chloroperoxidase"/>
</dbReference>
<feature type="region of interest" description="Disordered" evidence="8">
    <location>
        <begin position="1"/>
        <end position="29"/>
    </location>
</feature>
<dbReference type="AlphaFoldDB" id="A0AAN7YCY1"/>
<dbReference type="PANTHER" id="PTHR33577:SF9">
    <property type="entry name" value="PEROXIDASE STCC"/>
    <property type="match status" value="1"/>
</dbReference>
<keyword evidence="5" id="KW-0560">Oxidoreductase</keyword>
<evidence type="ECO:0000256" key="1">
    <source>
        <dbReference type="ARBA" id="ARBA00001970"/>
    </source>
</evidence>
<dbReference type="EMBL" id="JAVRRJ010000011">
    <property type="protein sequence ID" value="KAK5080998.1"/>
    <property type="molecule type" value="Genomic_DNA"/>
</dbReference>
<evidence type="ECO:0000256" key="6">
    <source>
        <dbReference type="ARBA" id="ARBA00023004"/>
    </source>
</evidence>
<feature type="compositionally biased region" description="Polar residues" evidence="8">
    <location>
        <begin position="1"/>
        <end position="20"/>
    </location>
</feature>
<feature type="domain" description="Heme haloperoxidase family profile" evidence="9">
    <location>
        <begin position="19"/>
        <end position="266"/>
    </location>
</feature>
<keyword evidence="11" id="KW-1185">Reference proteome</keyword>
<dbReference type="PANTHER" id="PTHR33577">
    <property type="entry name" value="STERIGMATOCYSTIN BIOSYNTHESIS PEROXIDASE STCC-RELATED"/>
    <property type="match status" value="1"/>
</dbReference>
<dbReference type="PROSITE" id="PS51405">
    <property type="entry name" value="HEME_HALOPEROXIDASE"/>
    <property type="match status" value="1"/>
</dbReference>
<keyword evidence="3" id="KW-0349">Heme</keyword>
<evidence type="ECO:0000259" key="9">
    <source>
        <dbReference type="PROSITE" id="PS51405"/>
    </source>
</evidence>
<dbReference type="GO" id="GO:0046872">
    <property type="term" value="F:metal ion binding"/>
    <property type="evidence" value="ECO:0007669"/>
    <property type="project" value="UniProtKB-KW"/>
</dbReference>
<evidence type="ECO:0000256" key="8">
    <source>
        <dbReference type="SAM" id="MobiDB-lite"/>
    </source>
</evidence>
<dbReference type="SUPFAM" id="SSF47571">
    <property type="entry name" value="Cloroperoxidase"/>
    <property type="match status" value="1"/>
</dbReference>
<dbReference type="InterPro" id="IPR036851">
    <property type="entry name" value="Chloroperoxidase-like_sf"/>
</dbReference>